<dbReference type="PANTHER" id="PTHR10587">
    <property type="entry name" value="GLYCOSYL TRANSFERASE-RELATED"/>
    <property type="match status" value="1"/>
</dbReference>
<dbReference type="InterPro" id="IPR011330">
    <property type="entry name" value="Glyco_hydro/deAcase_b/a-brl"/>
</dbReference>
<evidence type="ECO:0000256" key="3">
    <source>
        <dbReference type="SAM" id="MobiDB-lite"/>
    </source>
</evidence>
<accession>A0A1I2ML61</accession>
<dbReference type="GO" id="GO:0046872">
    <property type="term" value="F:metal ion binding"/>
    <property type="evidence" value="ECO:0007669"/>
    <property type="project" value="UniProtKB-KW"/>
</dbReference>
<dbReference type="GO" id="GO:0016020">
    <property type="term" value="C:membrane"/>
    <property type="evidence" value="ECO:0007669"/>
    <property type="project" value="TreeGrafter"/>
</dbReference>
<feature type="region of interest" description="Disordered" evidence="3">
    <location>
        <begin position="70"/>
        <end position="129"/>
    </location>
</feature>
<sequence length="340" mass="38825">MRLGVWAMVFLLCWWVIGPVPLEKQEVKGASPKVHHQEVSGKKWKGIESNAVFGRETEEGKTVVFGVGPTAKKAESKSDKKEIKGAEQDLQKKPQRKEAKASPEPRKDDGKKGGDGRKDDKKRPVLYFNGPRDKKRVALTFDDGPDWRYTDSILDILKREKVRATFFLVGRMAEQRPDLVLRMVREGHVVANHSWNHPNLTRLDSRRMSEEVDRTNRLISEITGRSPKLFRAPYGNLDRRVEEMIRERDMIIVHWNVDTRDWAGRPTDRIVWTVRQQAGPGAVILQHTAGRNLDNTVKALPRIIADLKKRGYEMVTVPELLGVPAYKEETGRQGFPGAVR</sequence>
<dbReference type="InterPro" id="IPR002509">
    <property type="entry name" value="NODB_dom"/>
</dbReference>
<feature type="domain" description="NodB homology" evidence="4">
    <location>
        <begin position="135"/>
        <end position="315"/>
    </location>
</feature>
<keyword evidence="6" id="KW-1185">Reference proteome</keyword>
<gene>
    <name evidence="5" type="ORF">SAMN04488025_108113</name>
</gene>
<dbReference type="GO" id="GO:0005975">
    <property type="term" value="P:carbohydrate metabolic process"/>
    <property type="evidence" value="ECO:0007669"/>
    <property type="project" value="InterPro"/>
</dbReference>
<dbReference type="PROSITE" id="PS51677">
    <property type="entry name" value="NODB"/>
    <property type="match status" value="1"/>
</dbReference>
<dbReference type="AlphaFoldDB" id="A0A1I2ML61"/>
<dbReference type="Proteomes" id="UP000198661">
    <property type="component" value="Unassembled WGS sequence"/>
</dbReference>
<dbReference type="GO" id="GO:0016810">
    <property type="term" value="F:hydrolase activity, acting on carbon-nitrogen (but not peptide) bonds"/>
    <property type="evidence" value="ECO:0007669"/>
    <property type="project" value="InterPro"/>
</dbReference>
<dbReference type="SUPFAM" id="SSF88713">
    <property type="entry name" value="Glycoside hydrolase/deacetylase"/>
    <property type="match status" value="1"/>
</dbReference>
<evidence type="ECO:0000313" key="6">
    <source>
        <dbReference type="Proteomes" id="UP000198661"/>
    </source>
</evidence>
<evidence type="ECO:0000256" key="2">
    <source>
        <dbReference type="ARBA" id="ARBA00022801"/>
    </source>
</evidence>
<dbReference type="STRING" id="201973.SAMN04488025_108113"/>
<organism evidence="5 6">
    <name type="scientific">Planifilum fulgidum</name>
    <dbReference type="NCBI Taxonomy" id="201973"/>
    <lineage>
        <taxon>Bacteria</taxon>
        <taxon>Bacillati</taxon>
        <taxon>Bacillota</taxon>
        <taxon>Bacilli</taxon>
        <taxon>Bacillales</taxon>
        <taxon>Thermoactinomycetaceae</taxon>
        <taxon>Planifilum</taxon>
    </lineage>
</organism>
<evidence type="ECO:0000259" key="4">
    <source>
        <dbReference type="PROSITE" id="PS51677"/>
    </source>
</evidence>
<dbReference type="Gene3D" id="3.20.20.370">
    <property type="entry name" value="Glycoside hydrolase/deacetylase"/>
    <property type="match status" value="1"/>
</dbReference>
<evidence type="ECO:0000313" key="5">
    <source>
        <dbReference type="EMBL" id="SFF91660.1"/>
    </source>
</evidence>
<dbReference type="RefSeq" id="WP_245752127.1">
    <property type="nucleotide sequence ID" value="NZ_FOOK01000008.1"/>
</dbReference>
<name>A0A1I2ML61_9BACL</name>
<protein>
    <submittedName>
        <fullName evidence="5">Peptidoglycan/xylan/chitin deacetylase, PgdA/CDA1 family</fullName>
    </submittedName>
</protein>
<dbReference type="InterPro" id="IPR050248">
    <property type="entry name" value="Polysacc_deacetylase_ArnD"/>
</dbReference>
<dbReference type="PANTHER" id="PTHR10587:SF133">
    <property type="entry name" value="CHITIN DEACETYLASE 1-RELATED"/>
    <property type="match status" value="1"/>
</dbReference>
<proteinExistence type="predicted"/>
<dbReference type="CDD" id="cd10917">
    <property type="entry name" value="CE4_NodB_like_6s_7s"/>
    <property type="match status" value="1"/>
</dbReference>
<keyword evidence="2" id="KW-0378">Hydrolase</keyword>
<feature type="compositionally biased region" description="Basic and acidic residues" evidence="3">
    <location>
        <begin position="72"/>
        <end position="123"/>
    </location>
</feature>
<dbReference type="Pfam" id="PF01522">
    <property type="entry name" value="Polysacc_deac_1"/>
    <property type="match status" value="1"/>
</dbReference>
<keyword evidence="1" id="KW-0479">Metal-binding</keyword>
<evidence type="ECO:0000256" key="1">
    <source>
        <dbReference type="ARBA" id="ARBA00022723"/>
    </source>
</evidence>
<dbReference type="EMBL" id="FOOK01000008">
    <property type="protein sequence ID" value="SFF91660.1"/>
    <property type="molecule type" value="Genomic_DNA"/>
</dbReference>
<reference evidence="5 6" key="1">
    <citation type="submission" date="2016-10" db="EMBL/GenBank/DDBJ databases">
        <authorList>
            <person name="de Groot N.N."/>
        </authorList>
    </citation>
    <scope>NUCLEOTIDE SEQUENCE [LARGE SCALE GENOMIC DNA]</scope>
    <source>
        <strain evidence="5 6">DSM 44945</strain>
    </source>
</reference>